<dbReference type="GeneID" id="85330924"/>
<dbReference type="AlphaFoldDB" id="A0AA40AWJ1"/>
<reference evidence="1" key="1">
    <citation type="submission" date="2023-06" db="EMBL/GenBank/DDBJ databases">
        <title>Genome-scale phylogeny and comparative genomics of the fungal order Sordariales.</title>
        <authorList>
            <consortium name="Lawrence Berkeley National Laboratory"/>
            <person name="Hensen N."/>
            <person name="Bonometti L."/>
            <person name="Westerberg I."/>
            <person name="Brannstrom I.O."/>
            <person name="Guillou S."/>
            <person name="Cros-Aarteil S."/>
            <person name="Calhoun S."/>
            <person name="Haridas S."/>
            <person name="Kuo A."/>
            <person name="Mondo S."/>
            <person name="Pangilinan J."/>
            <person name="Riley R."/>
            <person name="LaButti K."/>
            <person name="Andreopoulos B."/>
            <person name="Lipzen A."/>
            <person name="Chen C."/>
            <person name="Yanf M."/>
            <person name="Daum C."/>
            <person name="Ng V."/>
            <person name="Clum A."/>
            <person name="Steindorff A."/>
            <person name="Ohm R."/>
            <person name="Martin F."/>
            <person name="Silar P."/>
            <person name="Natvig D."/>
            <person name="Lalanne C."/>
            <person name="Gautier V."/>
            <person name="Ament-velasquez S.L."/>
            <person name="Kruys A."/>
            <person name="Hutchinson M.I."/>
            <person name="Powell A.J."/>
            <person name="Barry K."/>
            <person name="Miller A.N."/>
            <person name="Grigoriev I.V."/>
            <person name="Debuchy R."/>
            <person name="Gladieux P."/>
            <person name="Thoren M.H."/>
            <person name="Johannesson H."/>
        </authorList>
    </citation>
    <scope>NUCLEOTIDE SEQUENCE</scope>
    <source>
        <strain evidence="1">SMH2392-1A</strain>
    </source>
</reference>
<comment type="caution">
    <text evidence="1">The sequence shown here is derived from an EMBL/GenBank/DDBJ whole genome shotgun (WGS) entry which is preliminary data.</text>
</comment>
<dbReference type="RefSeq" id="XP_060299179.1">
    <property type="nucleotide sequence ID" value="XM_060447654.1"/>
</dbReference>
<evidence type="ECO:0000313" key="1">
    <source>
        <dbReference type="EMBL" id="KAK0723255.1"/>
    </source>
</evidence>
<protein>
    <submittedName>
        <fullName evidence="1">Uncharacterized protein</fullName>
    </submittedName>
</protein>
<sequence length="381" mass="43257">MRFWEQLRKNNNNQVRRQGAEHQRYNLDAFLFKLMSEGTPNHIAMNSRRLGEVLMSPSIRDALKSQGITITSDDHVAEAGSFSHVIHKEMRVLIDQPAFGVFEQFKGQASVPTTIVQVCDTAWLLENTLKEAWPTLKKYAPNLVTFLSQVLQNQRTTQKELANMNFDDDKSPQIFLLASLFTGGYARNNSPFLRDILGLYMLANGTPRRAVETLARIGLIPSYWTLNKMLNDMAARAKENIKKVARDPNGLLVYDNFNFMNRTRELVSGKKDGMINLTTACIVSCPELGGAVQKANFRPRTKVTKGMVIDYILPRRQIIHKASKWLVKQALMKIFTKNNIPGMPVIKRVVYVSRRATAVAHYNPLQVASRRLAILASFWGF</sequence>
<accession>A0AA40AWJ1</accession>
<organism evidence="1 2">
    <name type="scientific">Lasiosphaeria miniovina</name>
    <dbReference type="NCBI Taxonomy" id="1954250"/>
    <lineage>
        <taxon>Eukaryota</taxon>
        <taxon>Fungi</taxon>
        <taxon>Dikarya</taxon>
        <taxon>Ascomycota</taxon>
        <taxon>Pezizomycotina</taxon>
        <taxon>Sordariomycetes</taxon>
        <taxon>Sordariomycetidae</taxon>
        <taxon>Sordariales</taxon>
        <taxon>Lasiosphaeriaceae</taxon>
        <taxon>Lasiosphaeria</taxon>
    </lineage>
</organism>
<gene>
    <name evidence="1" type="ORF">B0T26DRAFT_852798</name>
</gene>
<dbReference type="EMBL" id="JAUIRO010000003">
    <property type="protein sequence ID" value="KAK0723255.1"/>
    <property type="molecule type" value="Genomic_DNA"/>
</dbReference>
<keyword evidence="2" id="KW-1185">Reference proteome</keyword>
<name>A0AA40AWJ1_9PEZI</name>
<proteinExistence type="predicted"/>
<dbReference type="Proteomes" id="UP001172101">
    <property type="component" value="Unassembled WGS sequence"/>
</dbReference>
<evidence type="ECO:0000313" key="2">
    <source>
        <dbReference type="Proteomes" id="UP001172101"/>
    </source>
</evidence>